<dbReference type="AlphaFoldDB" id="A0A1Z5AYV3"/>
<dbReference type="Pfam" id="PF04221">
    <property type="entry name" value="RelB"/>
    <property type="match status" value="1"/>
</dbReference>
<dbReference type="NCBIfam" id="TIGR02384">
    <property type="entry name" value="RelB_DinJ"/>
    <property type="match status" value="1"/>
</dbReference>
<geneLocation type="plasmid" evidence="1">
    <name>megaplasmid</name>
</geneLocation>
<evidence type="ECO:0000313" key="1">
    <source>
        <dbReference type="EMBL" id="CRI06659.1"/>
    </source>
</evidence>
<organism evidence="1">
    <name type="scientific">Carnobacterium maltaromaticum</name>
    <name type="common">Carnobacterium piscicola</name>
    <dbReference type="NCBI Taxonomy" id="2751"/>
    <lineage>
        <taxon>Bacteria</taxon>
        <taxon>Bacillati</taxon>
        <taxon>Bacillota</taxon>
        <taxon>Bacilli</taxon>
        <taxon>Lactobacillales</taxon>
        <taxon>Carnobacteriaceae</taxon>
        <taxon>Carnobacterium</taxon>
    </lineage>
</organism>
<dbReference type="InterPro" id="IPR007337">
    <property type="entry name" value="RelB/DinJ"/>
</dbReference>
<reference evidence="1" key="2">
    <citation type="submission" date="2015-04" db="EMBL/GenBank/DDBJ databases">
        <title>Carnobacterium maltaromaticum LMA28 plasmids.</title>
        <authorList>
            <person name="Cailliez-Grimal C."/>
            <person name="Iskandar C."/>
        </authorList>
    </citation>
    <scope>NUCLEOTIDE SEQUENCE [LARGE SCALE GENOMIC DNA]</scope>
    <source>
        <strain evidence="1">LMA28</strain>
        <plasmid evidence="1">megaplasmid</plasmid>
    </source>
</reference>
<accession>A0A1Z5AYV3</accession>
<reference evidence="1" key="1">
    <citation type="submission" date="2015-04" db="EMBL/GenBank/DDBJ databases">
        <title>Carnobacterium maltaromaticum LMA28 complete chromosome sequence.</title>
        <authorList>
            <person name="Borges F."/>
            <person name="Cailliez-Grimal C."/>
        </authorList>
    </citation>
    <scope>NUCLEOTIDE SEQUENCE [LARGE SCALE GENOMIC DNA]</scope>
    <source>
        <strain evidence="1">LMA28</strain>
        <plasmid evidence="1">megaplasmid</plasmid>
    </source>
</reference>
<name>A0A1Z5AYV3_CARML</name>
<keyword evidence="1" id="KW-0614">Plasmid</keyword>
<dbReference type="GO" id="GO:0006355">
    <property type="term" value="P:regulation of DNA-templated transcription"/>
    <property type="evidence" value="ECO:0007669"/>
    <property type="project" value="InterPro"/>
</dbReference>
<sequence>MTSAITVFLQQSVSNQAIPFQIKKPNAETLKAIKDIEDGNLEGGFSSVKDLLEDLNA</sequence>
<dbReference type="InterPro" id="IPR013321">
    <property type="entry name" value="Arc_rbn_hlx_hlx"/>
</dbReference>
<dbReference type="EMBL" id="LN846931">
    <property type="protein sequence ID" value="CRI06659.1"/>
    <property type="molecule type" value="Genomic_DNA"/>
</dbReference>
<gene>
    <name evidence="1" type="ORF">BN424_mp0117</name>
</gene>
<proteinExistence type="predicted"/>
<protein>
    <submittedName>
        <fullName evidence="1">Addiction module antitoxin, RelB/DinJ family</fullName>
    </submittedName>
</protein>
<dbReference type="Gene3D" id="1.10.1220.10">
    <property type="entry name" value="Met repressor-like"/>
    <property type="match status" value="1"/>
</dbReference>